<evidence type="ECO:0000256" key="1">
    <source>
        <dbReference type="ARBA" id="ARBA00022443"/>
    </source>
</evidence>
<dbReference type="SMART" id="SM00326">
    <property type="entry name" value="SH3"/>
    <property type="match status" value="1"/>
</dbReference>
<dbReference type="InterPro" id="IPR036028">
    <property type="entry name" value="SH3-like_dom_sf"/>
</dbReference>
<dbReference type="Gene3D" id="2.30.30.40">
    <property type="entry name" value="SH3 Domains"/>
    <property type="match status" value="1"/>
</dbReference>
<dbReference type="PANTHER" id="PTHR46514:SF3">
    <property type="entry name" value="AMPHIPHYSIN"/>
    <property type="match status" value="1"/>
</dbReference>
<keyword evidence="1 2" id="KW-0728">SH3 domain</keyword>
<sequence>MENSSAPTELEQSYRSVPDNDRTPTPPSSPYPLECLTNNDADSALNPTTPPHHSQPDEDKRPTISGPMKKEEIGRPYEEIEFEDKKVNGTLSARSNGEVIGTKIPAGATTEGLPQGVLYRVRATYKYTREDVDEISFEVGDIIQVVEYEDPEEQEEGWLCGVKEGTSEKGLFPANFTRPL</sequence>
<dbReference type="InterPro" id="IPR001452">
    <property type="entry name" value="SH3_domain"/>
</dbReference>
<accession>A0AAN8WB73</accession>
<dbReference type="AlphaFoldDB" id="A0AAN8WB73"/>
<evidence type="ECO:0000313" key="5">
    <source>
        <dbReference type="EMBL" id="KAK7024319.1"/>
    </source>
</evidence>
<dbReference type="GO" id="GO:0005886">
    <property type="term" value="C:plasma membrane"/>
    <property type="evidence" value="ECO:0007669"/>
    <property type="project" value="TreeGrafter"/>
</dbReference>
<feature type="compositionally biased region" description="Polar residues" evidence="3">
    <location>
        <begin position="36"/>
        <end position="47"/>
    </location>
</feature>
<feature type="compositionally biased region" description="Polar residues" evidence="3">
    <location>
        <begin position="1"/>
        <end position="15"/>
    </location>
</feature>
<gene>
    <name evidence="5" type="primary">BIN1</name>
    <name evidence="5" type="ORF">SK128_020470</name>
</gene>
<proteinExistence type="predicted"/>
<dbReference type="Proteomes" id="UP001381693">
    <property type="component" value="Unassembled WGS sequence"/>
</dbReference>
<dbReference type="EMBL" id="JAXCGZ010022778">
    <property type="protein sequence ID" value="KAK7024319.1"/>
    <property type="molecule type" value="Genomic_DNA"/>
</dbReference>
<evidence type="ECO:0000313" key="6">
    <source>
        <dbReference type="Proteomes" id="UP001381693"/>
    </source>
</evidence>
<dbReference type="FunFam" id="2.30.30.40:FF:000172">
    <property type="entry name" value="Amphiphysin, isoform B"/>
    <property type="match status" value="1"/>
</dbReference>
<feature type="domain" description="SH3" evidence="4">
    <location>
        <begin position="116"/>
        <end position="180"/>
    </location>
</feature>
<dbReference type="SUPFAM" id="SSF50044">
    <property type="entry name" value="SH3-domain"/>
    <property type="match status" value="1"/>
</dbReference>
<evidence type="ECO:0000256" key="2">
    <source>
        <dbReference type="PROSITE-ProRule" id="PRU00192"/>
    </source>
</evidence>
<name>A0AAN8WB73_HALRR</name>
<protein>
    <submittedName>
        <fullName evidence="5">Histone deacetylase complex subunit SAP18</fullName>
    </submittedName>
</protein>
<dbReference type="InterPro" id="IPR003005">
    <property type="entry name" value="Amphiphysin"/>
</dbReference>
<dbReference type="GO" id="GO:0005543">
    <property type="term" value="F:phospholipid binding"/>
    <property type="evidence" value="ECO:0007669"/>
    <property type="project" value="TreeGrafter"/>
</dbReference>
<dbReference type="PANTHER" id="PTHR46514">
    <property type="entry name" value="AMPHIPHYSIN"/>
    <property type="match status" value="1"/>
</dbReference>
<organism evidence="5 6">
    <name type="scientific">Halocaridina rubra</name>
    <name type="common">Hawaiian red shrimp</name>
    <dbReference type="NCBI Taxonomy" id="373956"/>
    <lineage>
        <taxon>Eukaryota</taxon>
        <taxon>Metazoa</taxon>
        <taxon>Ecdysozoa</taxon>
        <taxon>Arthropoda</taxon>
        <taxon>Crustacea</taxon>
        <taxon>Multicrustacea</taxon>
        <taxon>Malacostraca</taxon>
        <taxon>Eumalacostraca</taxon>
        <taxon>Eucarida</taxon>
        <taxon>Decapoda</taxon>
        <taxon>Pleocyemata</taxon>
        <taxon>Caridea</taxon>
        <taxon>Atyoidea</taxon>
        <taxon>Atyidae</taxon>
        <taxon>Halocaridina</taxon>
    </lineage>
</organism>
<dbReference type="Pfam" id="PF00018">
    <property type="entry name" value="SH3_1"/>
    <property type="match status" value="1"/>
</dbReference>
<reference evidence="5 6" key="1">
    <citation type="submission" date="2023-11" db="EMBL/GenBank/DDBJ databases">
        <title>Halocaridina rubra genome assembly.</title>
        <authorList>
            <person name="Smith C."/>
        </authorList>
    </citation>
    <scope>NUCLEOTIDE SEQUENCE [LARGE SCALE GENOMIC DNA]</scope>
    <source>
        <strain evidence="5">EP-1</strain>
        <tissue evidence="5">Whole</tissue>
    </source>
</reference>
<evidence type="ECO:0000259" key="4">
    <source>
        <dbReference type="PROSITE" id="PS50002"/>
    </source>
</evidence>
<feature type="region of interest" description="Disordered" evidence="3">
    <location>
        <begin position="1"/>
        <end position="77"/>
    </location>
</feature>
<dbReference type="PRINTS" id="PR00452">
    <property type="entry name" value="SH3DOMAIN"/>
</dbReference>
<dbReference type="PROSITE" id="PS50002">
    <property type="entry name" value="SH3"/>
    <property type="match status" value="1"/>
</dbReference>
<keyword evidence="6" id="KW-1185">Reference proteome</keyword>
<feature type="compositionally biased region" description="Basic and acidic residues" evidence="3">
    <location>
        <begin position="54"/>
        <end position="77"/>
    </location>
</feature>
<evidence type="ECO:0000256" key="3">
    <source>
        <dbReference type="SAM" id="MobiDB-lite"/>
    </source>
</evidence>
<comment type="caution">
    <text evidence="5">The sequence shown here is derived from an EMBL/GenBank/DDBJ whole genome shotgun (WGS) entry which is preliminary data.</text>
</comment>